<dbReference type="InterPro" id="IPR000471">
    <property type="entry name" value="Interferon_alpha/beta/delta"/>
</dbReference>
<evidence type="ECO:0000256" key="7">
    <source>
        <dbReference type="ARBA" id="ARBA00023118"/>
    </source>
</evidence>
<evidence type="ECO:0000256" key="1">
    <source>
        <dbReference type="ARBA" id="ARBA00002718"/>
    </source>
</evidence>
<dbReference type="EMBL" id="VWZO01007440">
    <property type="protein sequence ID" value="NXH13738.1"/>
    <property type="molecule type" value="Genomic_DNA"/>
</dbReference>
<evidence type="ECO:0000256" key="9">
    <source>
        <dbReference type="RuleBase" id="RU000436"/>
    </source>
</evidence>
<sequence>MAVTATPQPRSLRYGTPMLLLLLTALATAHACLHLQHHQDTFPWDSLQLLQDMAPSPTQPCQHQQGPVFPDALLHNTHPQQAAAIALRILQHLFATFSSPSTPQHWDAQARHELLNKIQHYIQQLQQCLLANGMLSQAQGSRNLLLSVNRYFMDIQDFLHTHSYSACTWDQIRLQARTCFQNMDTLIR</sequence>
<comment type="subcellular location">
    <subcellularLocation>
        <location evidence="2">Secreted</location>
    </subcellularLocation>
</comment>
<dbReference type="InterPro" id="IPR009079">
    <property type="entry name" value="4_helix_cytokine-like_core"/>
</dbReference>
<dbReference type="PROSITE" id="PS00252">
    <property type="entry name" value="INTERFERON_A_B_D"/>
    <property type="match status" value="1"/>
</dbReference>
<comment type="function">
    <text evidence="1">Has antiviral activities.</text>
</comment>
<reference evidence="11 12" key="1">
    <citation type="submission" date="2019-09" db="EMBL/GenBank/DDBJ databases">
        <title>Bird 10,000 Genomes (B10K) Project - Family phase.</title>
        <authorList>
            <person name="Zhang G."/>
        </authorList>
    </citation>
    <scope>NUCLEOTIDE SEQUENCE [LARGE SCALE GENOMIC DNA]</scope>
    <source>
        <strain evidence="11">B10K-DU-001-16</strain>
        <tissue evidence="11">Muscle</tissue>
    </source>
</reference>
<evidence type="ECO:0000256" key="5">
    <source>
        <dbReference type="ARBA" id="ARBA00022525"/>
    </source>
</evidence>
<evidence type="ECO:0000256" key="6">
    <source>
        <dbReference type="ARBA" id="ARBA00022729"/>
    </source>
</evidence>
<dbReference type="Proteomes" id="UP000534107">
    <property type="component" value="Unassembled WGS sequence"/>
</dbReference>
<dbReference type="GO" id="GO:0051607">
    <property type="term" value="P:defense response to virus"/>
    <property type="evidence" value="ECO:0007669"/>
    <property type="project" value="UniProtKB-KW"/>
</dbReference>
<evidence type="ECO:0000256" key="4">
    <source>
        <dbReference type="ARBA" id="ARBA00022514"/>
    </source>
</evidence>
<dbReference type="Pfam" id="PF00143">
    <property type="entry name" value="Interferon"/>
    <property type="match status" value="1"/>
</dbReference>
<comment type="caution">
    <text evidence="11">The sequence shown here is derived from an EMBL/GenBank/DDBJ whole genome shotgun (WGS) entry which is preliminary data.</text>
</comment>
<feature type="chain" id="PRO_5029677045" evidence="10">
    <location>
        <begin position="32"/>
        <end position="188"/>
    </location>
</feature>
<keyword evidence="6 10" id="KW-0732">Signal</keyword>
<dbReference type="GO" id="GO:0005615">
    <property type="term" value="C:extracellular space"/>
    <property type="evidence" value="ECO:0007669"/>
    <property type="project" value="UniProtKB-KW"/>
</dbReference>
<dbReference type="GO" id="GO:0006955">
    <property type="term" value="P:immune response"/>
    <property type="evidence" value="ECO:0007669"/>
    <property type="project" value="UniProtKB-ARBA"/>
</dbReference>
<evidence type="ECO:0000256" key="3">
    <source>
        <dbReference type="ARBA" id="ARBA00011033"/>
    </source>
</evidence>
<dbReference type="OrthoDB" id="9395915at2759"/>
<feature type="non-terminal residue" evidence="11">
    <location>
        <position position="1"/>
    </location>
</feature>
<accession>A0A7K9HJ80</accession>
<organism evidence="11 12">
    <name type="scientific">Bucco capensis</name>
    <name type="common">collared puffbird</name>
    <dbReference type="NCBI Taxonomy" id="135168"/>
    <lineage>
        <taxon>Eukaryota</taxon>
        <taxon>Metazoa</taxon>
        <taxon>Chordata</taxon>
        <taxon>Craniata</taxon>
        <taxon>Vertebrata</taxon>
        <taxon>Euteleostomi</taxon>
        <taxon>Archelosauria</taxon>
        <taxon>Archosauria</taxon>
        <taxon>Dinosauria</taxon>
        <taxon>Saurischia</taxon>
        <taxon>Theropoda</taxon>
        <taxon>Coelurosauria</taxon>
        <taxon>Aves</taxon>
        <taxon>Neognathae</taxon>
        <taxon>Neoaves</taxon>
        <taxon>Telluraves</taxon>
        <taxon>Coraciimorphae</taxon>
        <taxon>Piciformes</taxon>
        <taxon>Bucconidae</taxon>
        <taxon>Bucco</taxon>
    </lineage>
</organism>
<evidence type="ECO:0000256" key="2">
    <source>
        <dbReference type="ARBA" id="ARBA00004613"/>
    </source>
</evidence>
<dbReference type="AlphaFoldDB" id="A0A7K9HJ80"/>
<dbReference type="PANTHER" id="PTHR11691">
    <property type="entry name" value="TYPE I INTERFERON"/>
    <property type="match status" value="1"/>
</dbReference>
<keyword evidence="7 9" id="KW-0051">Antiviral defense</keyword>
<dbReference type="Gene3D" id="1.20.1250.10">
    <property type="match status" value="1"/>
</dbReference>
<dbReference type="GO" id="GO:0005125">
    <property type="term" value="F:cytokine activity"/>
    <property type="evidence" value="ECO:0007669"/>
    <property type="project" value="UniProtKB-KW"/>
</dbReference>
<evidence type="ECO:0000313" key="11">
    <source>
        <dbReference type="EMBL" id="NXH13738.1"/>
    </source>
</evidence>
<keyword evidence="5" id="KW-0964">Secreted</keyword>
<evidence type="ECO:0000256" key="8">
    <source>
        <dbReference type="ARBA" id="ARBA00023157"/>
    </source>
</evidence>
<proteinExistence type="inferred from homology"/>
<feature type="signal peptide" evidence="10">
    <location>
        <begin position="1"/>
        <end position="31"/>
    </location>
</feature>
<keyword evidence="4 9" id="KW-0202">Cytokine</keyword>
<dbReference type="SUPFAM" id="SSF47266">
    <property type="entry name" value="4-helical cytokines"/>
    <property type="match status" value="1"/>
</dbReference>
<protein>
    <submittedName>
        <fullName evidence="11">IFN protein</fullName>
    </submittedName>
</protein>
<evidence type="ECO:0000256" key="10">
    <source>
        <dbReference type="SAM" id="SignalP"/>
    </source>
</evidence>
<comment type="similarity">
    <text evidence="3 9">Belongs to the alpha/beta interferon family.</text>
</comment>
<keyword evidence="12" id="KW-1185">Reference proteome</keyword>
<evidence type="ECO:0000313" key="12">
    <source>
        <dbReference type="Proteomes" id="UP000534107"/>
    </source>
</evidence>
<name>A0A7K9HJ80_9PICI</name>
<dbReference type="PANTHER" id="PTHR11691:SF73">
    <property type="entry name" value="INTERFERON BETA"/>
    <property type="match status" value="1"/>
</dbReference>
<gene>
    <name evidence="11" type="primary">Ifn_0</name>
    <name evidence="11" type="ORF">BUCCAP_R13968</name>
</gene>
<dbReference type="SMART" id="SM00076">
    <property type="entry name" value="IFabd"/>
    <property type="match status" value="1"/>
</dbReference>
<dbReference type="GO" id="GO:0005126">
    <property type="term" value="F:cytokine receptor binding"/>
    <property type="evidence" value="ECO:0007669"/>
    <property type="project" value="InterPro"/>
</dbReference>
<feature type="non-terminal residue" evidence="11">
    <location>
        <position position="188"/>
    </location>
</feature>
<keyword evidence="8" id="KW-1015">Disulfide bond</keyword>